<dbReference type="Gene3D" id="3.30.160.250">
    <property type="match status" value="1"/>
</dbReference>
<dbReference type="PANTHER" id="PTHR34504">
    <property type="entry name" value="ANTITOXIN HICB"/>
    <property type="match status" value="1"/>
</dbReference>
<accession>A0ABR9QZC6</accession>
<dbReference type="Pfam" id="PF15919">
    <property type="entry name" value="HicB_lk_antitox"/>
    <property type="match status" value="1"/>
</dbReference>
<gene>
    <name evidence="2" type="ORF">INF20_06655</name>
</gene>
<dbReference type="InterPro" id="IPR035069">
    <property type="entry name" value="TTHA1013/TTHA0281-like"/>
</dbReference>
<dbReference type="EMBL" id="JADCKA010000012">
    <property type="protein sequence ID" value="MBE5035950.1"/>
    <property type="molecule type" value="Genomic_DNA"/>
</dbReference>
<protein>
    <submittedName>
        <fullName evidence="2">Type II toxin-antitoxin system HicB family antitoxin</fullName>
    </submittedName>
</protein>
<evidence type="ECO:0000313" key="3">
    <source>
        <dbReference type="Proteomes" id="UP001516588"/>
    </source>
</evidence>
<dbReference type="SUPFAM" id="SSF143100">
    <property type="entry name" value="TTHA1013/TTHA0281-like"/>
    <property type="match status" value="1"/>
</dbReference>
<dbReference type="InterPro" id="IPR031807">
    <property type="entry name" value="HicB-like"/>
</dbReference>
<organism evidence="2 3">
    <name type="scientific">Gallibacter intestinalis</name>
    <dbReference type="NCBI Taxonomy" id="2779356"/>
    <lineage>
        <taxon>Bacteria</taxon>
        <taxon>Bacillati</taxon>
        <taxon>Bacillota</taxon>
        <taxon>Clostridia</taxon>
        <taxon>Eubacteriales</taxon>
        <taxon>Eubacteriaceae</taxon>
        <taxon>Gallibacter</taxon>
    </lineage>
</organism>
<sequence length="124" mass="13892">MLKVYPAIFHEEGGYWVEFPDLEGCQTYGSTLEETMQLAQEALGLYLATLIENGENIPVPSSIKDISTKEIASYVAVDINRYIRNNHSVKKTLSIPAWLAKAAEREHLSLSKILQEGLRNKLGL</sequence>
<reference evidence="2 3" key="1">
    <citation type="submission" date="2020-10" db="EMBL/GenBank/DDBJ databases">
        <title>ChiBAC.</title>
        <authorList>
            <person name="Zenner C."/>
            <person name="Hitch T.C.A."/>
            <person name="Clavel T."/>
        </authorList>
    </citation>
    <scope>NUCLEOTIDE SEQUENCE [LARGE SCALE GENOMIC DNA]</scope>
    <source>
        <strain evidence="2 3">DSM 108706</strain>
    </source>
</reference>
<dbReference type="Proteomes" id="UP001516588">
    <property type="component" value="Unassembled WGS sequence"/>
</dbReference>
<keyword evidence="3" id="KW-1185">Reference proteome</keyword>
<feature type="domain" description="HicB-like antitoxin of toxin-antitoxin system" evidence="1">
    <location>
        <begin position="5"/>
        <end position="100"/>
    </location>
</feature>
<evidence type="ECO:0000313" key="2">
    <source>
        <dbReference type="EMBL" id="MBE5035950.1"/>
    </source>
</evidence>
<evidence type="ECO:0000259" key="1">
    <source>
        <dbReference type="Pfam" id="PF15919"/>
    </source>
</evidence>
<dbReference type="InterPro" id="IPR051404">
    <property type="entry name" value="TA_system_antitoxin"/>
</dbReference>
<comment type="caution">
    <text evidence="2">The sequence shown here is derived from an EMBL/GenBank/DDBJ whole genome shotgun (WGS) entry which is preliminary data.</text>
</comment>
<name>A0ABR9QZC6_9FIRM</name>
<dbReference type="PANTHER" id="PTHR34504:SF4">
    <property type="entry name" value="ANTITOXIN HICB"/>
    <property type="match status" value="1"/>
</dbReference>
<dbReference type="RefSeq" id="WP_226385597.1">
    <property type="nucleotide sequence ID" value="NZ_JADCKA010000012.1"/>
</dbReference>
<proteinExistence type="predicted"/>